<dbReference type="Proteomes" id="UP001202052">
    <property type="component" value="Unassembled WGS sequence"/>
</dbReference>
<feature type="region of interest" description="Disordered" evidence="1">
    <location>
        <begin position="285"/>
        <end position="322"/>
    </location>
</feature>
<proteinExistence type="predicted"/>
<evidence type="ECO:0000313" key="3">
    <source>
        <dbReference type="Proteomes" id="UP001202052"/>
    </source>
</evidence>
<protein>
    <submittedName>
        <fullName evidence="2">DciA family protein</fullName>
    </submittedName>
</protein>
<dbReference type="Pfam" id="PF05258">
    <property type="entry name" value="DciA"/>
    <property type="match status" value="1"/>
</dbReference>
<feature type="region of interest" description="Disordered" evidence="1">
    <location>
        <begin position="19"/>
        <end position="39"/>
    </location>
</feature>
<comment type="caution">
    <text evidence="2">The sequence shown here is derived from an EMBL/GenBank/DDBJ whole genome shotgun (WGS) entry which is preliminary data.</text>
</comment>
<reference evidence="2 3" key="1">
    <citation type="submission" date="2022-05" db="EMBL/GenBank/DDBJ databases">
        <title>Genome Resource of Streptomyces lavenduligriseus GA1-1, a Strain with Broad-Spectrum Antifungal Activity against Phytopathogenic Fungi.</title>
        <authorList>
            <person name="Qi D."/>
        </authorList>
    </citation>
    <scope>NUCLEOTIDE SEQUENCE [LARGE SCALE GENOMIC DNA]</scope>
    <source>
        <strain evidence="2 3">GA1-1</strain>
    </source>
</reference>
<feature type="compositionally biased region" description="Basic residues" evidence="1">
    <location>
        <begin position="285"/>
        <end position="299"/>
    </location>
</feature>
<sequence length="322" mass="34511">MTGELSGVDLARQALVAAREATKKNGTTQTKRPKRRTGTVVRRDGREPLGLGAAIGMMMTERGMVAPAAGGSVLAQFDDILAAAAPELAGHVQAVKFDADTGRLDVAPDAPAYGTQLRWSAPKLITAANDRVQGANVRALHVLAPAPVKAGPATAAAAPAPQPTKPAVPGKRRTPPEGYRRAIEAHRQAAWPTLADPGIAEAVERQTAAMRALSLRAFPELVADDQPAPAEQARLERRRQAAVSHAAALRRARAEKAGGQRVEPHRLWNRRRDRRVRRWSRAARCPRRSGARPGRRRWTTGRVRVCPPPGPAAVSTGSDHNH</sequence>
<dbReference type="EMBL" id="JAMCCK010000057">
    <property type="protein sequence ID" value="MCL3998191.1"/>
    <property type="molecule type" value="Genomic_DNA"/>
</dbReference>
<evidence type="ECO:0000256" key="1">
    <source>
        <dbReference type="SAM" id="MobiDB-lite"/>
    </source>
</evidence>
<feature type="region of interest" description="Disordered" evidence="1">
    <location>
        <begin position="152"/>
        <end position="176"/>
    </location>
</feature>
<dbReference type="InterPro" id="IPR007922">
    <property type="entry name" value="DciA-like"/>
</dbReference>
<keyword evidence="3" id="KW-1185">Reference proteome</keyword>
<evidence type="ECO:0000313" key="2">
    <source>
        <dbReference type="EMBL" id="MCL3998191.1"/>
    </source>
</evidence>
<gene>
    <name evidence="2" type="ORF">M4438_32590</name>
</gene>
<accession>A0ABT0P443</accession>
<dbReference type="RefSeq" id="WP_249492890.1">
    <property type="nucleotide sequence ID" value="NZ_JAMCCK010000057.1"/>
</dbReference>
<name>A0ABT0P443_9ACTN</name>
<organism evidence="2 3">
    <name type="scientific">Streptomyces lavenduligriseus</name>
    <dbReference type="NCBI Taxonomy" id="67315"/>
    <lineage>
        <taxon>Bacteria</taxon>
        <taxon>Bacillati</taxon>
        <taxon>Actinomycetota</taxon>
        <taxon>Actinomycetes</taxon>
        <taxon>Kitasatosporales</taxon>
        <taxon>Streptomycetaceae</taxon>
        <taxon>Streptomyces</taxon>
    </lineage>
</organism>